<proteinExistence type="predicted"/>
<evidence type="ECO:0000313" key="1">
    <source>
        <dbReference type="EMBL" id="EKF22770.1"/>
    </source>
</evidence>
<comment type="caution">
    <text evidence="1">The sequence shown here is derived from an EMBL/GenBank/DDBJ whole genome shotgun (WGS) entry which is preliminary data.</text>
</comment>
<dbReference type="AlphaFoldDB" id="K5BAS9"/>
<keyword evidence="2" id="KW-1185">Reference proteome</keyword>
<name>K5BAS9_MYCHD</name>
<dbReference type="PATRIC" id="fig|1122247.3.peg.3078"/>
<dbReference type="Proteomes" id="UP000006265">
    <property type="component" value="Unassembled WGS sequence"/>
</dbReference>
<reference evidence="1 2" key="1">
    <citation type="journal article" date="2012" name="J. Bacteriol.">
        <title>Genome sequence of Mycobacterium hassiacum DSM 44199, a rare source of heat-stable mycobacterial proteins.</title>
        <authorList>
            <person name="Tiago I."/>
            <person name="Maranha A."/>
            <person name="Mendes V."/>
            <person name="Alarico S."/>
            <person name="Moynihan P.J."/>
            <person name="Clarke A.J."/>
            <person name="Macedo-Ribeiro S."/>
            <person name="Pereira P.J."/>
            <person name="Empadinhas N."/>
        </authorList>
    </citation>
    <scope>NUCLEOTIDE SEQUENCE [LARGE SCALE GENOMIC DNA]</scope>
    <source>
        <strain evidence="2">DSM 44199 / CIP 105218 / JCM 12690 / 3849</strain>
    </source>
</reference>
<evidence type="ECO:0000313" key="2">
    <source>
        <dbReference type="Proteomes" id="UP000006265"/>
    </source>
</evidence>
<protein>
    <submittedName>
        <fullName evidence="1">Suppressor of fused family protein</fullName>
    </submittedName>
</protein>
<accession>K5BAS9</accession>
<sequence>MIDVLAAVRARLDEHFTRAGVTAEPVAASVTFLGADTINVLRYGPDPDGVAHYVSLGCSQHPMADPVEMVTDACTGRARRSRSPCAGPPRGAWPGRSRSWLPRRRSRA</sequence>
<dbReference type="EMBL" id="AMRA01000093">
    <property type="protein sequence ID" value="EKF22770.1"/>
    <property type="molecule type" value="Genomic_DNA"/>
</dbReference>
<gene>
    <name evidence="1" type="ORF">C731_3210</name>
</gene>
<organism evidence="1 2">
    <name type="scientific">Mycolicibacterium hassiacum (strain DSM 44199 / CIP 105218 / JCM 12690 / 3849)</name>
    <name type="common">Mycobacterium hassiacum</name>
    <dbReference type="NCBI Taxonomy" id="1122247"/>
    <lineage>
        <taxon>Bacteria</taxon>
        <taxon>Bacillati</taxon>
        <taxon>Actinomycetota</taxon>
        <taxon>Actinomycetes</taxon>
        <taxon>Mycobacteriales</taxon>
        <taxon>Mycobacteriaceae</taxon>
        <taxon>Mycolicibacterium</taxon>
    </lineage>
</organism>
<dbReference type="STRING" id="1122247.GCA_000379865_00524"/>